<dbReference type="EMBL" id="VDMD01000011">
    <property type="protein sequence ID" value="TRM63011.1"/>
    <property type="molecule type" value="Genomic_DNA"/>
</dbReference>
<name>A0A550CDY1_9AGAR</name>
<comment type="caution">
    <text evidence="2">The sequence shown here is derived from an EMBL/GenBank/DDBJ whole genome shotgun (WGS) entry which is preliminary data.</text>
</comment>
<sequence>MAKNVDGRSGRWRTIRMLMLADCPCWQTACDEGGRSRQVKSIGGFCSCRWQRRGCGSSNACLKAGLSAEVCRRVANGEEHIFVNGEECTADKGGREDGQRARAGGATRRRRSTRDAYTNGCVPTVVSHTPRSGARLASGLYCGGNKAERLLLHRCPY</sequence>
<dbReference type="Proteomes" id="UP000320762">
    <property type="component" value="Unassembled WGS sequence"/>
</dbReference>
<evidence type="ECO:0000256" key="1">
    <source>
        <dbReference type="SAM" id="MobiDB-lite"/>
    </source>
</evidence>
<accession>A0A550CDY1</accession>
<feature type="region of interest" description="Disordered" evidence="1">
    <location>
        <begin position="91"/>
        <end position="114"/>
    </location>
</feature>
<feature type="compositionally biased region" description="Basic and acidic residues" evidence="1">
    <location>
        <begin position="91"/>
        <end position="100"/>
    </location>
</feature>
<evidence type="ECO:0000313" key="2">
    <source>
        <dbReference type="EMBL" id="TRM63011.1"/>
    </source>
</evidence>
<keyword evidence="3" id="KW-1185">Reference proteome</keyword>
<protein>
    <submittedName>
        <fullName evidence="2">Uncharacterized protein</fullName>
    </submittedName>
</protein>
<proteinExistence type="predicted"/>
<dbReference type="AlphaFoldDB" id="A0A550CDY1"/>
<organism evidence="2 3">
    <name type="scientific">Schizophyllum amplum</name>
    <dbReference type="NCBI Taxonomy" id="97359"/>
    <lineage>
        <taxon>Eukaryota</taxon>
        <taxon>Fungi</taxon>
        <taxon>Dikarya</taxon>
        <taxon>Basidiomycota</taxon>
        <taxon>Agaricomycotina</taxon>
        <taxon>Agaricomycetes</taxon>
        <taxon>Agaricomycetidae</taxon>
        <taxon>Agaricales</taxon>
        <taxon>Schizophyllaceae</taxon>
        <taxon>Schizophyllum</taxon>
    </lineage>
</organism>
<gene>
    <name evidence="2" type="ORF">BD626DRAFT_497320</name>
</gene>
<reference evidence="2 3" key="1">
    <citation type="journal article" date="2019" name="New Phytol.">
        <title>Comparative genomics reveals unique wood-decay strategies and fruiting body development in the Schizophyllaceae.</title>
        <authorList>
            <person name="Almasi E."/>
            <person name="Sahu N."/>
            <person name="Krizsan K."/>
            <person name="Balint B."/>
            <person name="Kovacs G.M."/>
            <person name="Kiss B."/>
            <person name="Cseklye J."/>
            <person name="Drula E."/>
            <person name="Henrissat B."/>
            <person name="Nagy I."/>
            <person name="Chovatia M."/>
            <person name="Adam C."/>
            <person name="LaButti K."/>
            <person name="Lipzen A."/>
            <person name="Riley R."/>
            <person name="Grigoriev I.V."/>
            <person name="Nagy L.G."/>
        </authorList>
    </citation>
    <scope>NUCLEOTIDE SEQUENCE [LARGE SCALE GENOMIC DNA]</scope>
    <source>
        <strain evidence="2 3">NL-1724</strain>
    </source>
</reference>
<evidence type="ECO:0000313" key="3">
    <source>
        <dbReference type="Proteomes" id="UP000320762"/>
    </source>
</evidence>